<dbReference type="InterPro" id="IPR004666">
    <property type="entry name" value="Rp_bS6_RimK/Lys_biosynth_LsyX"/>
</dbReference>
<dbReference type="GO" id="GO:0005524">
    <property type="term" value="F:ATP binding"/>
    <property type="evidence" value="ECO:0007669"/>
    <property type="project" value="UniProtKB-UniRule"/>
</dbReference>
<keyword evidence="3" id="KW-0479">Metal-binding</keyword>
<keyword evidence="10" id="KW-1185">Reference proteome</keyword>
<evidence type="ECO:0000256" key="5">
    <source>
        <dbReference type="ARBA" id="ARBA00022840"/>
    </source>
</evidence>
<dbReference type="SUPFAM" id="SSF56059">
    <property type="entry name" value="Glutathione synthetase ATP-binding domain-like"/>
    <property type="match status" value="1"/>
</dbReference>
<proteinExistence type="inferred from homology"/>
<dbReference type="AlphaFoldDB" id="A0AAD1TAF7"/>
<sequence>MLPPLVSKEFAQSEQPLNQQKSVFQHVGRQVWLLSDSAETQKETYKALDAALREQCAEQSVNYQVVMLQDLIMSVERGHLRLYVKGWPINIYPQVVYFRGHTPDFKMDGEVTILRHLEKMGCRVVNRLQPMLRCINKFWTLQELAGHGIPVPDSLSYGGYLGMQELIELGESRLSYPLVVKNTRGCRGNAVFLAGNKGQMLEIQHVLKMDTPYLFQQYIKESHGRDVRVMVIGGQVVASAKRISQGGRLQSNFSQGSLPELYPLDESGRNLASRVSEILGMDICAIDLLIRDDGSFCVCEVNSNPGFIPLGKTCNLDIHSLIARHVISFLQNPGNCNNN</sequence>
<evidence type="ECO:0000256" key="3">
    <source>
        <dbReference type="ARBA" id="ARBA00022723"/>
    </source>
</evidence>
<evidence type="ECO:0000259" key="8">
    <source>
        <dbReference type="PROSITE" id="PS50975"/>
    </source>
</evidence>
<evidence type="ECO:0000256" key="7">
    <source>
        <dbReference type="PROSITE-ProRule" id="PRU00409"/>
    </source>
</evidence>
<evidence type="ECO:0000256" key="2">
    <source>
        <dbReference type="ARBA" id="ARBA00012938"/>
    </source>
</evidence>
<dbReference type="Gene3D" id="3.30.470.20">
    <property type="entry name" value="ATP-grasp fold, B domain"/>
    <property type="match status" value="1"/>
</dbReference>
<dbReference type="EMBL" id="OW240922">
    <property type="protein sequence ID" value="CAH2322560.1"/>
    <property type="molecule type" value="Genomic_DNA"/>
</dbReference>
<evidence type="ECO:0000256" key="6">
    <source>
        <dbReference type="ARBA" id="ARBA00049321"/>
    </source>
</evidence>
<comment type="similarity">
    <text evidence="1">Belongs to the RimK family.</text>
</comment>
<evidence type="ECO:0000256" key="4">
    <source>
        <dbReference type="ARBA" id="ARBA00022741"/>
    </source>
</evidence>
<dbReference type="PROSITE" id="PS50975">
    <property type="entry name" value="ATP_GRASP"/>
    <property type="match status" value="1"/>
</dbReference>
<reference evidence="9" key="1">
    <citation type="submission" date="2022-03" db="EMBL/GenBank/DDBJ databases">
        <authorList>
            <person name="Alioto T."/>
            <person name="Alioto T."/>
            <person name="Gomez Garrido J."/>
        </authorList>
    </citation>
    <scope>NUCLEOTIDE SEQUENCE</scope>
</reference>
<dbReference type="GO" id="GO:0046872">
    <property type="term" value="F:metal ion binding"/>
    <property type="evidence" value="ECO:0007669"/>
    <property type="project" value="UniProtKB-KW"/>
</dbReference>
<keyword evidence="5 7" id="KW-0067">ATP-binding</keyword>
<organism evidence="9 10">
    <name type="scientific">Pelobates cultripes</name>
    <name type="common">Western spadefoot toad</name>
    <dbReference type="NCBI Taxonomy" id="61616"/>
    <lineage>
        <taxon>Eukaryota</taxon>
        <taxon>Metazoa</taxon>
        <taxon>Chordata</taxon>
        <taxon>Craniata</taxon>
        <taxon>Vertebrata</taxon>
        <taxon>Euteleostomi</taxon>
        <taxon>Amphibia</taxon>
        <taxon>Batrachia</taxon>
        <taxon>Anura</taxon>
        <taxon>Pelobatoidea</taxon>
        <taxon>Pelobatidae</taxon>
        <taxon>Pelobates</taxon>
    </lineage>
</organism>
<dbReference type="GO" id="GO:0072590">
    <property type="term" value="F:N-acetyl-L-aspartate-L-glutamate ligase activity"/>
    <property type="evidence" value="ECO:0007669"/>
    <property type="project" value="TreeGrafter"/>
</dbReference>
<name>A0AAD1TAF7_PELCU</name>
<dbReference type="FunFam" id="3.30.470.20:FF:000022">
    <property type="entry name" value="beta-citrylglutamate synthase B isoform X1"/>
    <property type="match status" value="1"/>
</dbReference>
<accession>A0AAD1TAF7</accession>
<dbReference type="Pfam" id="PF08443">
    <property type="entry name" value="RimK"/>
    <property type="match status" value="1"/>
</dbReference>
<dbReference type="Proteomes" id="UP001295444">
    <property type="component" value="Chromosome 11"/>
</dbReference>
<feature type="domain" description="ATP-grasp" evidence="8">
    <location>
        <begin position="141"/>
        <end position="327"/>
    </location>
</feature>
<dbReference type="GO" id="GO:0005737">
    <property type="term" value="C:cytoplasm"/>
    <property type="evidence" value="ECO:0007669"/>
    <property type="project" value="TreeGrafter"/>
</dbReference>
<dbReference type="InterPro" id="IPR011761">
    <property type="entry name" value="ATP-grasp"/>
</dbReference>
<dbReference type="Gene3D" id="3.40.50.20">
    <property type="match status" value="1"/>
</dbReference>
<evidence type="ECO:0000256" key="1">
    <source>
        <dbReference type="ARBA" id="ARBA00007854"/>
    </source>
</evidence>
<keyword evidence="4 7" id="KW-0547">Nucleotide-binding</keyword>
<dbReference type="InterPro" id="IPR013651">
    <property type="entry name" value="ATP-grasp_RimK-type"/>
</dbReference>
<comment type="catalytic activity">
    <reaction evidence="6">
        <text>N-acetyl-L-aspartate + L-glutamate + ATP = N-acetyl-L-aspartyl-L-glutamate + ADP + phosphate + H(+)</text>
        <dbReference type="Rhea" id="RHEA:40035"/>
        <dbReference type="ChEBI" id="CHEBI:15378"/>
        <dbReference type="ChEBI" id="CHEBI:16953"/>
        <dbReference type="ChEBI" id="CHEBI:29985"/>
        <dbReference type="ChEBI" id="CHEBI:30616"/>
        <dbReference type="ChEBI" id="CHEBI:43474"/>
        <dbReference type="ChEBI" id="CHEBI:76931"/>
        <dbReference type="ChEBI" id="CHEBI:456216"/>
        <dbReference type="EC" id="6.3.2.41"/>
    </reaction>
</comment>
<evidence type="ECO:0000313" key="10">
    <source>
        <dbReference type="Proteomes" id="UP001295444"/>
    </source>
</evidence>
<dbReference type="PANTHER" id="PTHR21621">
    <property type="entry name" value="RIBOSOMAL PROTEIN S6 MODIFICATION PROTEIN"/>
    <property type="match status" value="1"/>
</dbReference>
<protein>
    <recommendedName>
        <fullName evidence="2">N-acetylaspartylglutamate synthase</fullName>
        <ecNumber evidence="2">6.3.2.41</ecNumber>
    </recommendedName>
</protein>
<evidence type="ECO:0000313" key="9">
    <source>
        <dbReference type="EMBL" id="CAH2322560.1"/>
    </source>
</evidence>
<dbReference type="EC" id="6.3.2.41" evidence="2"/>
<dbReference type="NCBIfam" id="TIGR00768">
    <property type="entry name" value="rimK_fam"/>
    <property type="match status" value="1"/>
</dbReference>
<dbReference type="PANTHER" id="PTHR21621:SF0">
    <property type="entry name" value="BETA-CITRYLGLUTAMATE SYNTHASE B-RELATED"/>
    <property type="match status" value="1"/>
</dbReference>
<gene>
    <name evidence="9" type="ORF">PECUL_23A053574</name>
</gene>